<dbReference type="EMBL" id="NBSK02000002">
    <property type="protein sequence ID" value="KAJ0220800.1"/>
    <property type="molecule type" value="Genomic_DNA"/>
</dbReference>
<keyword evidence="3" id="KW-1185">Reference proteome</keyword>
<evidence type="ECO:0000256" key="1">
    <source>
        <dbReference type="SAM" id="MobiDB-lite"/>
    </source>
</evidence>
<reference evidence="2 3" key="1">
    <citation type="journal article" date="2017" name="Nat. Commun.">
        <title>Genome assembly with in vitro proximity ligation data and whole-genome triplication in lettuce.</title>
        <authorList>
            <person name="Reyes-Chin-Wo S."/>
            <person name="Wang Z."/>
            <person name="Yang X."/>
            <person name="Kozik A."/>
            <person name="Arikit S."/>
            <person name="Song C."/>
            <person name="Xia L."/>
            <person name="Froenicke L."/>
            <person name="Lavelle D.O."/>
            <person name="Truco M.J."/>
            <person name="Xia R."/>
            <person name="Zhu S."/>
            <person name="Xu C."/>
            <person name="Xu H."/>
            <person name="Xu X."/>
            <person name="Cox K."/>
            <person name="Korf I."/>
            <person name="Meyers B.C."/>
            <person name="Michelmore R.W."/>
        </authorList>
    </citation>
    <scope>NUCLEOTIDE SEQUENCE [LARGE SCALE GENOMIC DNA]</scope>
    <source>
        <strain evidence="3">cv. Salinas</strain>
        <tissue evidence="2">Seedlings</tissue>
    </source>
</reference>
<evidence type="ECO:0000313" key="3">
    <source>
        <dbReference type="Proteomes" id="UP000235145"/>
    </source>
</evidence>
<comment type="caution">
    <text evidence="2">The sequence shown here is derived from an EMBL/GenBank/DDBJ whole genome shotgun (WGS) entry which is preliminary data.</text>
</comment>
<name>A0A9R1WE44_LACSA</name>
<sequence>MHFRSFGAKTEKFRIVTLCHVTLASHAPRVLLSHQASESSEHMALSEAVQSASATETFAPADHLRIGHKPRSNQKPPASPRMCEPCEPCASHPPAKPLSRQITRLLSPWIRTSDPINRRVPAKAPGYFWNFAIFSPSLHIFFILESPKAPVSIVKRGIPHEVPEKPGKFIFSVSKPDLSQSPVLLETIILGNELLPDFHQNINVVPYNKILLKRYQAHMNLELCNQVGSIKYLFKYINKGPDRITTSIVDPTQKKKQQIENNDHDKIDSLSRPTHVFEETYQCLSDDVIHVREQEIGFRGLKLKEDAIFNLTLSYIEKSLLSYGLSLKQIPNMSFPDHRYIQE</sequence>
<dbReference type="Proteomes" id="UP000235145">
    <property type="component" value="Unassembled WGS sequence"/>
</dbReference>
<accession>A0A9R1WE44</accession>
<organism evidence="2 3">
    <name type="scientific">Lactuca sativa</name>
    <name type="common">Garden lettuce</name>
    <dbReference type="NCBI Taxonomy" id="4236"/>
    <lineage>
        <taxon>Eukaryota</taxon>
        <taxon>Viridiplantae</taxon>
        <taxon>Streptophyta</taxon>
        <taxon>Embryophyta</taxon>
        <taxon>Tracheophyta</taxon>
        <taxon>Spermatophyta</taxon>
        <taxon>Magnoliopsida</taxon>
        <taxon>eudicotyledons</taxon>
        <taxon>Gunneridae</taxon>
        <taxon>Pentapetalae</taxon>
        <taxon>asterids</taxon>
        <taxon>campanulids</taxon>
        <taxon>Asterales</taxon>
        <taxon>Asteraceae</taxon>
        <taxon>Cichorioideae</taxon>
        <taxon>Cichorieae</taxon>
        <taxon>Lactucinae</taxon>
        <taxon>Lactuca</taxon>
    </lineage>
</organism>
<dbReference type="PANTHER" id="PTHR10492:SF97">
    <property type="entry name" value="ATP-DEPENDENT DNA HELICASE"/>
    <property type="match status" value="1"/>
</dbReference>
<gene>
    <name evidence="2" type="ORF">LSAT_V11C200094930</name>
</gene>
<proteinExistence type="predicted"/>
<dbReference type="AlphaFoldDB" id="A0A9R1WE44"/>
<feature type="region of interest" description="Disordered" evidence="1">
    <location>
        <begin position="60"/>
        <end position="80"/>
    </location>
</feature>
<dbReference type="PANTHER" id="PTHR10492">
    <property type="match status" value="1"/>
</dbReference>
<evidence type="ECO:0000313" key="2">
    <source>
        <dbReference type="EMBL" id="KAJ0220800.1"/>
    </source>
</evidence>
<protein>
    <submittedName>
        <fullName evidence="2">Uncharacterized protein</fullName>
    </submittedName>
</protein>